<protein>
    <submittedName>
        <fullName evidence="2">Helix-turn-helix domain-containing protein</fullName>
    </submittedName>
</protein>
<dbReference type="SUPFAM" id="SSF55781">
    <property type="entry name" value="GAF domain-like"/>
    <property type="match status" value="1"/>
</dbReference>
<dbReference type="AlphaFoldDB" id="A0A955IBC2"/>
<proteinExistence type="predicted"/>
<evidence type="ECO:0000259" key="1">
    <source>
        <dbReference type="PROSITE" id="PS50943"/>
    </source>
</evidence>
<evidence type="ECO:0000313" key="2">
    <source>
        <dbReference type="EMBL" id="MCA9381201.1"/>
    </source>
</evidence>
<evidence type="ECO:0000313" key="3">
    <source>
        <dbReference type="Proteomes" id="UP000775877"/>
    </source>
</evidence>
<sequence>MVHSRIENGLVNPTKETIIAIAKALNLKTEEIASLFGIELDKESLEEVLSNLKNIESLEDLIFAVTNKLIFKIGYLASMMWLIRDKKIFAAGITNSNISKAVHDIIDKDFSEVALDFDNNDNLTVQAILEKTTKVTNLTSDYTVPSVTQEQADLVQEETGDKSNCIVPMISNGKVMGAMVYVKKIEDDFSSDKEMLQGITNYVSNCLYKLL</sequence>
<comment type="caution">
    <text evidence="2">The sequence shown here is derived from an EMBL/GenBank/DDBJ whole genome shotgun (WGS) entry which is preliminary data.</text>
</comment>
<organism evidence="2 3">
    <name type="scientific">Candidatus Dojkabacteria bacterium</name>
    <dbReference type="NCBI Taxonomy" id="2099670"/>
    <lineage>
        <taxon>Bacteria</taxon>
        <taxon>Candidatus Dojkabacteria</taxon>
    </lineage>
</organism>
<dbReference type="GO" id="GO:0003677">
    <property type="term" value="F:DNA binding"/>
    <property type="evidence" value="ECO:0007669"/>
    <property type="project" value="InterPro"/>
</dbReference>
<gene>
    <name evidence="2" type="ORF">KC678_02960</name>
</gene>
<dbReference type="InterPro" id="IPR001387">
    <property type="entry name" value="Cro/C1-type_HTH"/>
</dbReference>
<accession>A0A955IBC2</accession>
<dbReference type="Gene3D" id="1.10.260.40">
    <property type="entry name" value="lambda repressor-like DNA-binding domains"/>
    <property type="match status" value="1"/>
</dbReference>
<reference evidence="2" key="2">
    <citation type="journal article" date="2021" name="Microbiome">
        <title>Successional dynamics and alternative stable states in a saline activated sludge microbial community over 9 years.</title>
        <authorList>
            <person name="Wang Y."/>
            <person name="Ye J."/>
            <person name="Ju F."/>
            <person name="Liu L."/>
            <person name="Boyd J.A."/>
            <person name="Deng Y."/>
            <person name="Parks D.H."/>
            <person name="Jiang X."/>
            <person name="Yin X."/>
            <person name="Woodcroft B.J."/>
            <person name="Tyson G.W."/>
            <person name="Hugenholtz P."/>
            <person name="Polz M.F."/>
            <person name="Zhang T."/>
        </authorList>
    </citation>
    <scope>NUCLEOTIDE SEQUENCE</scope>
    <source>
        <strain evidence="2">HKST-UBA13</strain>
    </source>
</reference>
<dbReference type="EMBL" id="JAGQLJ010000059">
    <property type="protein sequence ID" value="MCA9381201.1"/>
    <property type="molecule type" value="Genomic_DNA"/>
</dbReference>
<dbReference type="Pfam" id="PF01381">
    <property type="entry name" value="HTH_3"/>
    <property type="match status" value="1"/>
</dbReference>
<dbReference type="Gene3D" id="3.30.450.40">
    <property type="match status" value="1"/>
</dbReference>
<dbReference type="Proteomes" id="UP000775877">
    <property type="component" value="Unassembled WGS sequence"/>
</dbReference>
<feature type="domain" description="HTH cro/C1-type" evidence="1">
    <location>
        <begin position="4"/>
        <end position="32"/>
    </location>
</feature>
<dbReference type="InterPro" id="IPR010982">
    <property type="entry name" value="Lambda_DNA-bd_dom_sf"/>
</dbReference>
<dbReference type="PROSITE" id="PS50943">
    <property type="entry name" value="HTH_CROC1"/>
    <property type="match status" value="1"/>
</dbReference>
<dbReference type="InterPro" id="IPR029016">
    <property type="entry name" value="GAF-like_dom_sf"/>
</dbReference>
<reference evidence="2" key="1">
    <citation type="submission" date="2020-04" db="EMBL/GenBank/DDBJ databases">
        <authorList>
            <person name="Zhang T."/>
        </authorList>
    </citation>
    <scope>NUCLEOTIDE SEQUENCE</scope>
    <source>
        <strain evidence="2">HKST-UBA13</strain>
    </source>
</reference>
<name>A0A955IBC2_9BACT</name>
<dbReference type="CDD" id="cd00093">
    <property type="entry name" value="HTH_XRE"/>
    <property type="match status" value="1"/>
</dbReference>